<protein>
    <submittedName>
        <fullName evidence="1">Uncharacterized protein</fullName>
    </submittedName>
</protein>
<comment type="caution">
    <text evidence="1">The sequence shown here is derived from an EMBL/GenBank/DDBJ whole genome shotgun (WGS) entry which is preliminary data.</text>
</comment>
<gene>
    <name evidence="1" type="ORF">GCM10008106_24240</name>
</gene>
<keyword evidence="2" id="KW-1185">Reference proteome</keyword>
<organism evidence="1 2">
    <name type="scientific">Mongoliitalea lutea</name>
    <dbReference type="NCBI Taxonomy" id="849756"/>
    <lineage>
        <taxon>Bacteria</taxon>
        <taxon>Pseudomonadati</taxon>
        <taxon>Bacteroidota</taxon>
        <taxon>Cytophagia</taxon>
        <taxon>Cytophagales</taxon>
        <taxon>Cyclobacteriaceae</taxon>
        <taxon>Mongoliitalea</taxon>
    </lineage>
</organism>
<name>A0A8J3CXY1_9BACT</name>
<reference evidence="1" key="1">
    <citation type="journal article" date="2014" name="Int. J. Syst. Evol. Microbiol.">
        <title>Complete genome sequence of Corynebacterium casei LMG S-19264T (=DSM 44701T), isolated from a smear-ripened cheese.</title>
        <authorList>
            <consortium name="US DOE Joint Genome Institute (JGI-PGF)"/>
            <person name="Walter F."/>
            <person name="Albersmeier A."/>
            <person name="Kalinowski J."/>
            <person name="Ruckert C."/>
        </authorList>
    </citation>
    <scope>NUCLEOTIDE SEQUENCE</scope>
    <source>
        <strain evidence="1">KCTC 23224</strain>
    </source>
</reference>
<proteinExistence type="predicted"/>
<evidence type="ECO:0000313" key="2">
    <source>
        <dbReference type="Proteomes" id="UP000642809"/>
    </source>
</evidence>
<dbReference type="Proteomes" id="UP000642809">
    <property type="component" value="Unassembled WGS sequence"/>
</dbReference>
<sequence>MSLTERHIIETYSELFENMSSENKLELLERLAKSIRKGKKTKEKDFFSSFGGFVSEKSAEEIAKDLRESRKFRSKDVKI</sequence>
<reference evidence="1" key="2">
    <citation type="submission" date="2020-09" db="EMBL/GenBank/DDBJ databases">
        <authorList>
            <person name="Sun Q."/>
            <person name="Kim S."/>
        </authorList>
    </citation>
    <scope>NUCLEOTIDE SEQUENCE</scope>
    <source>
        <strain evidence="1">KCTC 23224</strain>
    </source>
</reference>
<accession>A0A8J3CXY1</accession>
<dbReference type="EMBL" id="BMYF01000015">
    <property type="protein sequence ID" value="GHB42419.1"/>
    <property type="molecule type" value="Genomic_DNA"/>
</dbReference>
<dbReference type="RefSeq" id="WP_189582842.1">
    <property type="nucleotide sequence ID" value="NZ_BMYF01000015.1"/>
</dbReference>
<dbReference type="AlphaFoldDB" id="A0A8J3CXY1"/>
<evidence type="ECO:0000313" key="1">
    <source>
        <dbReference type="EMBL" id="GHB42419.1"/>
    </source>
</evidence>